<name>A0A4R5N7R7_9LACO</name>
<sequence length="83" mass="9537">MIYIQNITIQVVAKTPQPKQYVEPLMYPDNKATKRDIAEFIMDSYDLGLLNTLNHHSATHVLSFTAINQKQLFQITSDITKLD</sequence>
<evidence type="ECO:0000313" key="2">
    <source>
        <dbReference type="Proteomes" id="UP000295681"/>
    </source>
</evidence>
<gene>
    <name evidence="1" type="ORF">C5L23_000232</name>
</gene>
<reference evidence="1 2" key="1">
    <citation type="journal article" date="2019" name="Appl. Microbiol. Biotechnol.">
        <title>Uncovering carbohydrate metabolism through a genotype-phenotype association study of 56 lactic acid bacteria genomes.</title>
        <authorList>
            <person name="Buron-Moles G."/>
            <person name="Chailyan A."/>
            <person name="Dolejs I."/>
            <person name="Forster J."/>
            <person name="Miks M.H."/>
        </authorList>
    </citation>
    <scope>NUCLEOTIDE SEQUENCE [LARGE SCALE GENOMIC DNA]</scope>
    <source>
        <strain evidence="1 2">ATCC 700006</strain>
    </source>
</reference>
<protein>
    <submittedName>
        <fullName evidence="1">Uncharacterized protein</fullName>
    </submittedName>
</protein>
<keyword evidence="2" id="KW-1185">Reference proteome</keyword>
<proteinExistence type="predicted"/>
<evidence type="ECO:0000313" key="1">
    <source>
        <dbReference type="EMBL" id="TDG67926.1"/>
    </source>
</evidence>
<dbReference type="RefSeq" id="WP_010007357.1">
    <property type="nucleotide sequence ID" value="NZ_JAGYGP010000001.1"/>
</dbReference>
<organism evidence="1 2">
    <name type="scientific">Leuconostoc fallax</name>
    <dbReference type="NCBI Taxonomy" id="1251"/>
    <lineage>
        <taxon>Bacteria</taxon>
        <taxon>Bacillati</taxon>
        <taxon>Bacillota</taxon>
        <taxon>Bacilli</taxon>
        <taxon>Lactobacillales</taxon>
        <taxon>Lactobacillaceae</taxon>
        <taxon>Leuconostoc</taxon>
    </lineage>
</organism>
<dbReference type="Proteomes" id="UP000295681">
    <property type="component" value="Unassembled WGS sequence"/>
</dbReference>
<dbReference type="AlphaFoldDB" id="A0A4R5N7R7"/>
<dbReference type="EMBL" id="PUFI01000014">
    <property type="protein sequence ID" value="TDG67926.1"/>
    <property type="molecule type" value="Genomic_DNA"/>
</dbReference>
<accession>A0A4R5N7R7</accession>
<comment type="caution">
    <text evidence="1">The sequence shown here is derived from an EMBL/GenBank/DDBJ whole genome shotgun (WGS) entry which is preliminary data.</text>
</comment>